<keyword evidence="3" id="KW-1185">Reference proteome</keyword>
<dbReference type="EMBL" id="LFQU01000002">
    <property type="protein sequence ID" value="KOO69462.1"/>
    <property type="molecule type" value="Genomic_DNA"/>
</dbReference>
<name>A0A8E1R367_9BACT</name>
<reference evidence="2 3" key="1">
    <citation type="submission" date="2015-06" db="EMBL/GenBank/DDBJ databases">
        <title>Prevotella sp. 109, sp. nov., a novel member of the family Prevotellaceae isolated from human faeces.</title>
        <authorList>
            <person name="Shkoporov A.N."/>
            <person name="Chaplin A.V."/>
            <person name="Kafarskaia L.I."/>
            <person name="Efimov B.A."/>
        </authorList>
    </citation>
    <scope>NUCLEOTIDE SEQUENCE [LARGE SCALE GENOMIC DNA]</scope>
    <source>
        <strain evidence="2 3">109</strain>
    </source>
</reference>
<evidence type="ECO:0000256" key="1">
    <source>
        <dbReference type="SAM" id="Phobius"/>
    </source>
</evidence>
<dbReference type="AlphaFoldDB" id="A0A8E1R367"/>
<proteinExistence type="predicted"/>
<dbReference type="Proteomes" id="UP000036951">
    <property type="component" value="Unassembled WGS sequence"/>
</dbReference>
<sequence length="60" mass="6987">MGRNKRQDYDHTDESEVFKKKSLMAAKNRKRMSKIVFAVMCLLAAFVVAACMLSYFFNFV</sequence>
<organism evidence="2 3">
    <name type="scientific">Xylanibacter rarus</name>
    <dbReference type="NCBI Taxonomy" id="1676614"/>
    <lineage>
        <taxon>Bacteria</taxon>
        <taxon>Pseudomonadati</taxon>
        <taxon>Bacteroidota</taxon>
        <taxon>Bacteroidia</taxon>
        <taxon>Bacteroidales</taxon>
        <taxon>Prevotellaceae</taxon>
        <taxon>Xylanibacter</taxon>
    </lineage>
</organism>
<evidence type="ECO:0000313" key="3">
    <source>
        <dbReference type="Proteomes" id="UP000036951"/>
    </source>
</evidence>
<keyword evidence="1" id="KW-0472">Membrane</keyword>
<evidence type="ECO:0000313" key="2">
    <source>
        <dbReference type="EMBL" id="KOO69462.1"/>
    </source>
</evidence>
<feature type="transmembrane region" description="Helical" evidence="1">
    <location>
        <begin position="35"/>
        <end position="57"/>
    </location>
</feature>
<keyword evidence="1" id="KW-0812">Transmembrane</keyword>
<comment type="caution">
    <text evidence="2">The sequence shown here is derived from an EMBL/GenBank/DDBJ whole genome shotgun (WGS) entry which is preliminary data.</text>
</comment>
<keyword evidence="1" id="KW-1133">Transmembrane helix</keyword>
<gene>
    <name evidence="2" type="ORF">ACU52_02035</name>
</gene>
<accession>A0A8E1R367</accession>
<dbReference type="RefSeq" id="WP_021854489.1">
    <property type="nucleotide sequence ID" value="NZ_DBFJNZ010000083.1"/>
</dbReference>
<protein>
    <submittedName>
        <fullName evidence="2">Uncharacterized protein</fullName>
    </submittedName>
</protein>